<dbReference type="InterPro" id="IPR059106">
    <property type="entry name" value="WHD_MalT"/>
</dbReference>
<dbReference type="Pfam" id="PF25873">
    <property type="entry name" value="WHD_MalT"/>
    <property type="match status" value="1"/>
</dbReference>
<protein>
    <recommendedName>
        <fullName evidence="1">non-specific serine/threonine protein kinase</fullName>
        <ecNumber evidence="1">2.7.11.1</ecNumber>
    </recommendedName>
</protein>
<evidence type="ECO:0000256" key="3">
    <source>
        <dbReference type="ARBA" id="ARBA00022679"/>
    </source>
</evidence>
<sequence>MADMQPTQRSPSSGVVADLNTEGFEEAEEIGRGGFGVVYRCRQPDLDRIVAVKVLTSDLDAESMQRFIREQQAMGRLSGHPHIADVFQVGTTGDGHPYLVMPYHARGSLEQRIRNFGPLDWTATLRLGVKMAGALEAAHRVGTLHRDVKPGNILITDYGEPQLTDFGIARITGGFRTTTGIITGSPAFTAPEVLRGEPSTPASDVYSLGATLFCALTGHVAYERRTGEQVLAHFLRVAAQPVPDLRAEGMPDDVCAAIEHAMAGDPAQRPESALALGDELRSVQQHRGVPVDVMVLPIGPGPRKTPPAPMVHHRERPTAPPTPATKYRPPTPARTPIIRKRLLDLLRSGSRKRLTFIHAPSGFGKTTLAAQWRDELANAGTPVAWLTVDEDDNNAAWFLAHLVEAIRGPRPNLADDLDRVLEAHPDDAERYVLTALIDDLHSHDDRITVVLDDWQRVTDESSLAAIRFLVEHGCHHLPIIVTSTSRSGVPLSRLRIDGELEEIDSGALRFDVDEVRHFLAEAGLRLSDADVEALTETTDGWAAALQLAVLSLRAGDDPAHLVDSLSAHADIAEFLAENVLNALEPDLLEFLTRTSICGRICGPLASAVTGDEHGRALLEDVEDRGLFLQRIDPNREWFRYHQLFAGYLRRRLERDRPEEIEALHYRASEWFARHELLNEAVDHALAAGNPDRAADLIEQGGGYLLERSRMTTLVGIVAKLPARSIQSRPRIQLFLAWVNLVLRKTEPGVAALARFSAALDEAELTDAERADLHAEADVLAGTREMFADRIEEGDRLIRAVLARLDDFSPRVAGVAVNIAAIAAIHRFDFDAARRWQQRAVPYHDATGPFLRVYGRCFAGIAEREQLLIPAADEAFREAVEFAATTMGPHSHAARLASALLGELRYETGDVDTAAELLLESLGLADEGGGGVDFMIATYATGARVEAARGDLRAAANRLADGMASAERMALPRLAARLRNERIRLGLGLTRGEIERLVGPRELRHDDGIATLIAEIDEDSAVRLLLTAYPPDRYDEACERARALLTSIESAPRPLAAVRARLLLGTALRRAGRTEEAERELSAAVSRCDEAGLVRLPIDATRDLPGPDAR</sequence>
<dbReference type="Pfam" id="PF17874">
    <property type="entry name" value="TPR_MalT"/>
    <property type="match status" value="1"/>
</dbReference>
<dbReference type="PANTHER" id="PTHR43289:SF6">
    <property type="entry name" value="SERINE_THREONINE-PROTEIN KINASE NEKL-3"/>
    <property type="match status" value="1"/>
</dbReference>
<feature type="compositionally biased region" description="Pro residues" evidence="8">
    <location>
        <begin position="318"/>
        <end position="333"/>
    </location>
</feature>
<evidence type="ECO:0000256" key="6">
    <source>
        <dbReference type="ARBA" id="ARBA00022840"/>
    </source>
</evidence>
<evidence type="ECO:0000256" key="8">
    <source>
        <dbReference type="SAM" id="MobiDB-lite"/>
    </source>
</evidence>
<feature type="binding site" evidence="7">
    <location>
        <position position="53"/>
    </location>
    <ligand>
        <name>ATP</name>
        <dbReference type="ChEBI" id="CHEBI:30616"/>
    </ligand>
</feature>
<dbReference type="SUPFAM" id="SSF52540">
    <property type="entry name" value="P-loop containing nucleoside triphosphate hydrolases"/>
    <property type="match status" value="1"/>
</dbReference>
<evidence type="ECO:0000256" key="4">
    <source>
        <dbReference type="ARBA" id="ARBA00022741"/>
    </source>
</evidence>
<evidence type="ECO:0000313" key="11">
    <source>
        <dbReference type="Proteomes" id="UP000219565"/>
    </source>
</evidence>
<accession>A0A285L2Q2</accession>
<dbReference type="InterPro" id="IPR000719">
    <property type="entry name" value="Prot_kinase_dom"/>
</dbReference>
<feature type="domain" description="Protein kinase" evidence="9">
    <location>
        <begin position="24"/>
        <end position="289"/>
    </location>
</feature>
<dbReference type="Proteomes" id="UP000219565">
    <property type="component" value="Unassembled WGS sequence"/>
</dbReference>
<dbReference type="GO" id="GO:0004674">
    <property type="term" value="F:protein serine/threonine kinase activity"/>
    <property type="evidence" value="ECO:0007669"/>
    <property type="project" value="UniProtKB-KW"/>
</dbReference>
<gene>
    <name evidence="10" type="ORF">SAMN04244553_1528</name>
</gene>
<dbReference type="InterPro" id="IPR041617">
    <property type="entry name" value="TPR_MalT"/>
</dbReference>
<organism evidence="10 11">
    <name type="scientific">Nocardia amikacinitolerans</name>
    <dbReference type="NCBI Taxonomy" id="756689"/>
    <lineage>
        <taxon>Bacteria</taxon>
        <taxon>Bacillati</taxon>
        <taxon>Actinomycetota</taxon>
        <taxon>Actinomycetes</taxon>
        <taxon>Mycobacteriales</taxon>
        <taxon>Nocardiaceae</taxon>
        <taxon>Nocardia</taxon>
    </lineage>
</organism>
<dbReference type="Gene3D" id="3.30.200.20">
    <property type="entry name" value="Phosphorylase Kinase, domain 1"/>
    <property type="match status" value="1"/>
</dbReference>
<dbReference type="InterPro" id="IPR017441">
    <property type="entry name" value="Protein_kinase_ATP_BS"/>
</dbReference>
<dbReference type="CDD" id="cd14014">
    <property type="entry name" value="STKc_PknB_like"/>
    <property type="match status" value="1"/>
</dbReference>
<dbReference type="GO" id="GO:0005524">
    <property type="term" value="F:ATP binding"/>
    <property type="evidence" value="ECO:0007669"/>
    <property type="project" value="UniProtKB-UniRule"/>
</dbReference>
<dbReference type="Pfam" id="PF00069">
    <property type="entry name" value="Pkinase"/>
    <property type="match status" value="1"/>
</dbReference>
<dbReference type="InterPro" id="IPR011009">
    <property type="entry name" value="Kinase-like_dom_sf"/>
</dbReference>
<dbReference type="Pfam" id="PF13191">
    <property type="entry name" value="AAA_16"/>
    <property type="match status" value="1"/>
</dbReference>
<dbReference type="PROSITE" id="PS50011">
    <property type="entry name" value="PROTEIN_KINASE_DOM"/>
    <property type="match status" value="1"/>
</dbReference>
<feature type="region of interest" description="Disordered" evidence="8">
    <location>
        <begin position="297"/>
        <end position="333"/>
    </location>
</feature>
<keyword evidence="2" id="KW-0723">Serine/threonine-protein kinase</keyword>
<dbReference type="PROSITE" id="PS00107">
    <property type="entry name" value="PROTEIN_KINASE_ATP"/>
    <property type="match status" value="1"/>
</dbReference>
<dbReference type="AlphaFoldDB" id="A0A285L2Q2"/>
<dbReference type="Gene3D" id="1.10.510.10">
    <property type="entry name" value="Transferase(Phosphotransferase) domain 1"/>
    <property type="match status" value="1"/>
</dbReference>
<dbReference type="EMBL" id="OBEG01000001">
    <property type="protein sequence ID" value="SNY79212.1"/>
    <property type="molecule type" value="Genomic_DNA"/>
</dbReference>
<evidence type="ECO:0000256" key="5">
    <source>
        <dbReference type="ARBA" id="ARBA00022777"/>
    </source>
</evidence>
<keyword evidence="6 7" id="KW-0067">ATP-binding</keyword>
<keyword evidence="11" id="KW-1185">Reference proteome</keyword>
<evidence type="ECO:0000256" key="2">
    <source>
        <dbReference type="ARBA" id="ARBA00022527"/>
    </source>
</evidence>
<dbReference type="InterPro" id="IPR016236">
    <property type="entry name" value="Ser/Thr_kinase_PknK_prd"/>
</dbReference>
<dbReference type="SUPFAM" id="SSF56112">
    <property type="entry name" value="Protein kinase-like (PK-like)"/>
    <property type="match status" value="1"/>
</dbReference>
<evidence type="ECO:0000256" key="7">
    <source>
        <dbReference type="PROSITE-ProRule" id="PRU10141"/>
    </source>
</evidence>
<name>A0A285L2Q2_9NOCA</name>
<keyword evidence="5 10" id="KW-0418">Kinase</keyword>
<dbReference type="InterPro" id="IPR027417">
    <property type="entry name" value="P-loop_NTPase"/>
</dbReference>
<dbReference type="PANTHER" id="PTHR43289">
    <property type="entry name" value="MITOGEN-ACTIVATED PROTEIN KINASE KINASE KINASE 20-RELATED"/>
    <property type="match status" value="1"/>
</dbReference>
<dbReference type="OrthoDB" id="136365at2"/>
<dbReference type="PIRSF" id="PIRSF000574">
    <property type="entry name" value="Ser/Thr_PK_PknK_prd"/>
    <property type="match status" value="1"/>
</dbReference>
<reference evidence="10 11" key="1">
    <citation type="submission" date="2017-09" db="EMBL/GenBank/DDBJ databases">
        <authorList>
            <person name="Ehlers B."/>
            <person name="Leendertz F.H."/>
        </authorList>
    </citation>
    <scope>NUCLEOTIDE SEQUENCE [LARGE SCALE GENOMIC DNA]</scope>
    <source>
        <strain evidence="10 11">DSM 45537</strain>
    </source>
</reference>
<dbReference type="RefSeq" id="WP_097244204.1">
    <property type="nucleotide sequence ID" value="NZ_OBEG01000001.1"/>
</dbReference>
<keyword evidence="4 7" id="KW-0547">Nucleotide-binding</keyword>
<dbReference type="STRING" id="1379680.GCA_001612615_06235"/>
<keyword evidence="3" id="KW-0808">Transferase</keyword>
<dbReference type="SMART" id="SM00220">
    <property type="entry name" value="S_TKc"/>
    <property type="match status" value="1"/>
</dbReference>
<proteinExistence type="predicted"/>
<dbReference type="InterPro" id="IPR041664">
    <property type="entry name" value="AAA_16"/>
</dbReference>
<evidence type="ECO:0000256" key="1">
    <source>
        <dbReference type="ARBA" id="ARBA00012513"/>
    </source>
</evidence>
<evidence type="ECO:0000313" key="10">
    <source>
        <dbReference type="EMBL" id="SNY79212.1"/>
    </source>
</evidence>
<dbReference type="InterPro" id="IPR011990">
    <property type="entry name" value="TPR-like_helical_dom_sf"/>
</dbReference>
<evidence type="ECO:0000259" key="9">
    <source>
        <dbReference type="PROSITE" id="PS50011"/>
    </source>
</evidence>
<dbReference type="CDD" id="cd01120">
    <property type="entry name" value="RecA-like_superfamily"/>
    <property type="match status" value="1"/>
</dbReference>
<dbReference type="Gene3D" id="1.25.40.10">
    <property type="entry name" value="Tetratricopeptide repeat domain"/>
    <property type="match status" value="1"/>
</dbReference>
<dbReference type="Gene3D" id="3.40.50.300">
    <property type="entry name" value="P-loop containing nucleotide triphosphate hydrolases"/>
    <property type="match status" value="1"/>
</dbReference>
<dbReference type="EC" id="2.7.11.1" evidence="1"/>
<feature type="compositionally biased region" description="Pro residues" evidence="8">
    <location>
        <begin position="299"/>
        <end position="309"/>
    </location>
</feature>